<dbReference type="RefSeq" id="XP_056684131.1">
    <property type="nucleotide sequence ID" value="XM_056828153.1"/>
</dbReference>
<keyword evidence="6" id="KW-1185">Reference proteome</keyword>
<dbReference type="Proteomes" id="UP000813463">
    <property type="component" value="Chromosome 5"/>
</dbReference>
<organism evidence="6 7">
    <name type="scientific">Spinacia oleracea</name>
    <name type="common">Spinach</name>
    <dbReference type="NCBI Taxonomy" id="3562"/>
    <lineage>
        <taxon>Eukaryota</taxon>
        <taxon>Viridiplantae</taxon>
        <taxon>Streptophyta</taxon>
        <taxon>Embryophyta</taxon>
        <taxon>Tracheophyta</taxon>
        <taxon>Spermatophyta</taxon>
        <taxon>Magnoliopsida</taxon>
        <taxon>eudicotyledons</taxon>
        <taxon>Gunneridae</taxon>
        <taxon>Pentapetalae</taxon>
        <taxon>Caryophyllales</taxon>
        <taxon>Chenopodiaceae</taxon>
        <taxon>Chenopodioideae</taxon>
        <taxon>Anserineae</taxon>
        <taxon>Spinacia</taxon>
    </lineage>
</organism>
<evidence type="ECO:0000313" key="7">
    <source>
        <dbReference type="RefSeq" id="XP_056684131.1"/>
    </source>
</evidence>
<evidence type="ECO:0000256" key="3">
    <source>
        <dbReference type="ARBA" id="ARBA00022989"/>
    </source>
</evidence>
<evidence type="ECO:0000313" key="6">
    <source>
        <dbReference type="Proteomes" id="UP000813463"/>
    </source>
</evidence>
<feature type="transmembrane region" description="Helical" evidence="5">
    <location>
        <begin position="187"/>
        <end position="205"/>
    </location>
</feature>
<feature type="transmembrane region" description="Helical" evidence="5">
    <location>
        <begin position="23"/>
        <end position="47"/>
    </location>
</feature>
<comment type="subcellular location">
    <subcellularLocation>
        <location evidence="1">Membrane</location>
        <topology evidence="1">Multi-pass membrane protein</topology>
    </subcellularLocation>
</comment>
<feature type="transmembrane region" description="Helical" evidence="5">
    <location>
        <begin position="67"/>
        <end position="85"/>
    </location>
</feature>
<evidence type="ECO:0000256" key="5">
    <source>
        <dbReference type="SAM" id="Phobius"/>
    </source>
</evidence>
<name>A0ABM3QL99_SPIOL</name>
<evidence type="ECO:0000256" key="2">
    <source>
        <dbReference type="ARBA" id="ARBA00022692"/>
    </source>
</evidence>
<dbReference type="RefSeq" id="XP_056684132.1">
    <property type="nucleotide sequence ID" value="XM_056828154.1"/>
</dbReference>
<keyword evidence="2 5" id="KW-0812">Transmembrane</keyword>
<dbReference type="PANTHER" id="PTHR13377">
    <property type="entry name" value="PLACENTAL PROTEIN 6"/>
    <property type="match status" value="1"/>
</dbReference>
<dbReference type="GeneID" id="110805335"/>
<dbReference type="PANTHER" id="PTHR13377:SF14">
    <property type="entry name" value="RHOMBOID-LIKE PROTEIN 19"/>
    <property type="match status" value="1"/>
</dbReference>
<keyword evidence="4 5" id="KW-0472">Membrane</keyword>
<feature type="transmembrane region" description="Helical" evidence="5">
    <location>
        <begin position="124"/>
        <end position="144"/>
    </location>
</feature>
<reference evidence="6" key="1">
    <citation type="journal article" date="2021" name="Nat. Commun.">
        <title>Genomic analyses provide insights into spinach domestication and the genetic basis of agronomic traits.</title>
        <authorList>
            <person name="Cai X."/>
            <person name="Sun X."/>
            <person name="Xu C."/>
            <person name="Sun H."/>
            <person name="Wang X."/>
            <person name="Ge C."/>
            <person name="Zhang Z."/>
            <person name="Wang Q."/>
            <person name="Fei Z."/>
            <person name="Jiao C."/>
            <person name="Wang Q."/>
        </authorList>
    </citation>
    <scope>NUCLEOTIDE SEQUENCE [LARGE SCALE GENOMIC DNA]</scope>
    <source>
        <strain evidence="6">cv. Varoflay</strain>
    </source>
</reference>
<proteinExistence type="predicted"/>
<dbReference type="InterPro" id="IPR035952">
    <property type="entry name" value="Rhomboid-like_sf"/>
</dbReference>
<dbReference type="SUPFAM" id="SSF144091">
    <property type="entry name" value="Rhomboid-like"/>
    <property type="match status" value="1"/>
</dbReference>
<reference evidence="7 8" key="2">
    <citation type="submission" date="2025-05" db="UniProtKB">
        <authorList>
            <consortium name="RefSeq"/>
        </authorList>
    </citation>
    <scope>IDENTIFICATION</scope>
    <source>
        <tissue evidence="7 8">Leaf</tissue>
    </source>
</reference>
<evidence type="ECO:0000256" key="1">
    <source>
        <dbReference type="ARBA" id="ARBA00004141"/>
    </source>
</evidence>
<evidence type="ECO:0000313" key="8">
    <source>
        <dbReference type="RefSeq" id="XP_056684132.1"/>
    </source>
</evidence>
<dbReference type="InterPro" id="IPR013861">
    <property type="entry name" value="TMEM115/Pdh1/Rbl19"/>
</dbReference>
<evidence type="ECO:0000256" key="4">
    <source>
        <dbReference type="ARBA" id="ARBA00023136"/>
    </source>
</evidence>
<feature type="transmembrane region" description="Helical" evidence="5">
    <location>
        <begin position="97"/>
        <end position="118"/>
    </location>
</feature>
<dbReference type="SMART" id="SM01160">
    <property type="entry name" value="DUF1751"/>
    <property type="match status" value="1"/>
</dbReference>
<accession>A0ABM3QL99</accession>
<gene>
    <name evidence="7 8" type="primary">LOC110805335</name>
</gene>
<dbReference type="Pfam" id="PF08551">
    <property type="entry name" value="DUF1751"/>
    <property type="match status" value="1"/>
</dbReference>
<sequence>MSTPAFSGGGGLFTGFTQLCKGLAVVLVGGHIVVQLLPLAVTYLALIPARTIPFAWNLLTAGYIEQTTYGAAISIFALLFIGKLLEPIWGSKEFVKFILVVNFLTYVCVFITAIAFYYATRLEIYLYMPISGFHGVLSGFLVGIKQIIPDQELSVFGIAKIKAKWLPSIMILLSVTASFFLADSAAYLPMIIFGTYMSWIYLRYLQRRSETNFRGDPSDEFAFATFFPEFLRPVVNPISTIFHRMFCGRSDISNEGNGYDLGGIPLPGSDSIEASRRRERGARALEERLATERLVGATTVDGQHIDASEEV</sequence>
<keyword evidence="3 5" id="KW-1133">Transmembrane helix</keyword>
<feature type="transmembrane region" description="Helical" evidence="5">
    <location>
        <begin position="165"/>
        <end position="181"/>
    </location>
</feature>
<protein>
    <submittedName>
        <fullName evidence="7 8">Rhomboid-like protein 19</fullName>
    </submittedName>
</protein>